<reference evidence="11" key="1">
    <citation type="submission" date="2013-05" db="EMBL/GenBank/DDBJ databases">
        <title>NF-kB signaling pathway in Mytilus: complete cds of intermediate elements and regulation of the cascade.</title>
        <authorList>
            <person name="Rosani U."/>
            <person name="Toubiana M."/>
            <person name="Gerdol M."/>
            <person name="Pallavicini A."/>
            <person name="Venier P."/>
            <person name="Roch P."/>
        </authorList>
    </citation>
    <scope>NUCLEOTIDE SEQUENCE</scope>
</reference>
<evidence type="ECO:0000256" key="7">
    <source>
        <dbReference type="ARBA" id="ARBA00023136"/>
    </source>
</evidence>
<feature type="domain" description="LITAF" evidence="10">
    <location>
        <begin position="88"/>
        <end position="171"/>
    </location>
</feature>
<evidence type="ECO:0000256" key="5">
    <source>
        <dbReference type="ARBA" id="ARBA00022723"/>
    </source>
</evidence>
<feature type="compositionally biased region" description="Pro residues" evidence="8">
    <location>
        <begin position="19"/>
        <end position="33"/>
    </location>
</feature>
<evidence type="ECO:0000259" key="10">
    <source>
        <dbReference type="PROSITE" id="PS51837"/>
    </source>
</evidence>
<comment type="similarity">
    <text evidence="4">Belongs to the CDIP1/LITAF family.</text>
</comment>
<evidence type="ECO:0000256" key="2">
    <source>
        <dbReference type="ARBA" id="ARBA00004481"/>
    </source>
</evidence>
<dbReference type="InterPro" id="IPR006629">
    <property type="entry name" value="LITAF"/>
</dbReference>
<dbReference type="Pfam" id="PF10601">
    <property type="entry name" value="zf-LITAF-like"/>
    <property type="match status" value="1"/>
</dbReference>
<evidence type="ECO:0000313" key="11">
    <source>
        <dbReference type="EMBL" id="AHI17290.1"/>
    </source>
</evidence>
<feature type="region of interest" description="Disordered" evidence="8">
    <location>
        <begin position="1"/>
        <end position="83"/>
    </location>
</feature>
<keyword evidence="9" id="KW-1133">Transmembrane helix</keyword>
<dbReference type="GO" id="GO:0098560">
    <property type="term" value="C:cytoplasmic side of late endosome membrane"/>
    <property type="evidence" value="ECO:0007669"/>
    <property type="project" value="TreeGrafter"/>
</dbReference>
<keyword evidence="7 9" id="KW-0472">Membrane</keyword>
<dbReference type="GO" id="GO:0008270">
    <property type="term" value="F:zinc ion binding"/>
    <property type="evidence" value="ECO:0007669"/>
    <property type="project" value="TreeGrafter"/>
</dbReference>
<dbReference type="PANTHER" id="PTHR23292">
    <property type="entry name" value="LIPOPOLYSACCHARIDE-INDUCED TUMOR NECROSIS FACTOR-ALPHA FACTOR"/>
    <property type="match status" value="1"/>
</dbReference>
<keyword evidence="6" id="KW-0862">Zinc</keyword>
<sequence length="172" mass="18549">MSGPPPPYPGEKGQEAGYPPQPQGYGQPPPPQGYPQAGYGQPQPYGHPAQPGYGQPQQGYGQPQAGYGQPQQGYGGQQQQGHTTVVVGQPTTTVLVQQFREAPCNTACPHCRAQVITATQYETGTFAWIICLVLCIVGCWPCCLIPFCVDGCKDVTHSCPNCKQVISRWNRM</sequence>
<evidence type="ECO:0000256" key="1">
    <source>
        <dbReference type="ARBA" id="ARBA00004414"/>
    </source>
</evidence>
<keyword evidence="9" id="KW-0812">Transmembrane</keyword>
<evidence type="ECO:0000256" key="9">
    <source>
        <dbReference type="SAM" id="Phobius"/>
    </source>
</evidence>
<evidence type="ECO:0000256" key="3">
    <source>
        <dbReference type="ARBA" id="ARBA00004630"/>
    </source>
</evidence>
<name>W5XU93_MYTGA</name>
<dbReference type="PANTHER" id="PTHR23292:SF6">
    <property type="entry name" value="FI16602P1-RELATED"/>
    <property type="match status" value="1"/>
</dbReference>
<protein>
    <submittedName>
        <fullName evidence="11">Lipopolysaccharide-induced TNF factor 2-a</fullName>
    </submittedName>
</protein>
<feature type="transmembrane region" description="Helical" evidence="9">
    <location>
        <begin position="126"/>
        <end position="149"/>
    </location>
</feature>
<proteinExistence type="evidence at transcript level"/>
<dbReference type="SMART" id="SM00714">
    <property type="entry name" value="LITAF"/>
    <property type="match status" value="1"/>
</dbReference>
<comment type="subcellular location">
    <subcellularLocation>
        <location evidence="2">Endosome membrane</location>
        <topology evidence="2">Peripheral membrane protein</topology>
    </subcellularLocation>
    <subcellularLocation>
        <location evidence="1">Late endosome membrane</location>
    </subcellularLocation>
    <subcellularLocation>
        <location evidence="3">Lysosome membrane</location>
        <topology evidence="3">Peripheral membrane protein</topology>
        <orientation evidence="3">Cytoplasmic side</orientation>
    </subcellularLocation>
</comment>
<dbReference type="GO" id="GO:0005634">
    <property type="term" value="C:nucleus"/>
    <property type="evidence" value="ECO:0007669"/>
    <property type="project" value="TreeGrafter"/>
</dbReference>
<evidence type="ECO:0000256" key="8">
    <source>
        <dbReference type="SAM" id="MobiDB-lite"/>
    </source>
</evidence>
<feature type="compositionally biased region" description="Low complexity" evidence="8">
    <location>
        <begin position="34"/>
        <end position="72"/>
    </location>
</feature>
<accession>W5XU93</accession>
<evidence type="ECO:0000256" key="4">
    <source>
        <dbReference type="ARBA" id="ARBA00005975"/>
    </source>
</evidence>
<dbReference type="EMBL" id="KF110675">
    <property type="protein sequence ID" value="AHI17290.1"/>
    <property type="molecule type" value="mRNA"/>
</dbReference>
<dbReference type="AlphaFoldDB" id="W5XU93"/>
<dbReference type="InterPro" id="IPR037519">
    <property type="entry name" value="LITAF_fam"/>
</dbReference>
<dbReference type="PROSITE" id="PS51837">
    <property type="entry name" value="LITAF"/>
    <property type="match status" value="1"/>
</dbReference>
<dbReference type="GO" id="GO:0098574">
    <property type="term" value="C:cytoplasmic side of lysosomal membrane"/>
    <property type="evidence" value="ECO:0007669"/>
    <property type="project" value="TreeGrafter"/>
</dbReference>
<organism evidence="11">
    <name type="scientific">Mytilus galloprovincialis</name>
    <name type="common">Mediterranean mussel</name>
    <dbReference type="NCBI Taxonomy" id="29158"/>
    <lineage>
        <taxon>Eukaryota</taxon>
        <taxon>Metazoa</taxon>
        <taxon>Spiralia</taxon>
        <taxon>Lophotrochozoa</taxon>
        <taxon>Mollusca</taxon>
        <taxon>Bivalvia</taxon>
        <taxon>Autobranchia</taxon>
        <taxon>Pteriomorphia</taxon>
        <taxon>Mytilida</taxon>
        <taxon>Mytiloidea</taxon>
        <taxon>Mytilidae</taxon>
        <taxon>Mytilinae</taxon>
        <taxon>Mytilus</taxon>
    </lineage>
</organism>
<keyword evidence="5" id="KW-0479">Metal-binding</keyword>
<evidence type="ECO:0000256" key="6">
    <source>
        <dbReference type="ARBA" id="ARBA00022833"/>
    </source>
</evidence>